<evidence type="ECO:0000256" key="2">
    <source>
        <dbReference type="ARBA" id="ARBA00022741"/>
    </source>
</evidence>
<evidence type="ECO:0000256" key="1">
    <source>
        <dbReference type="ARBA" id="ARBA00022448"/>
    </source>
</evidence>
<dbReference type="InterPro" id="IPR003439">
    <property type="entry name" value="ABC_transporter-like_ATP-bd"/>
</dbReference>
<dbReference type="PROSITE" id="PS50893">
    <property type="entry name" value="ABC_TRANSPORTER_2"/>
    <property type="match status" value="1"/>
</dbReference>
<dbReference type="PANTHER" id="PTHR42939:SF1">
    <property type="entry name" value="ABC TRANSPORTER ATP-BINDING PROTEIN ALBC-RELATED"/>
    <property type="match status" value="1"/>
</dbReference>
<organism evidence="5 6">
    <name type="scientific">Cytobacillus eiseniae</name>
    <dbReference type="NCBI Taxonomy" id="762947"/>
    <lineage>
        <taxon>Bacteria</taxon>
        <taxon>Bacillati</taxon>
        <taxon>Bacillota</taxon>
        <taxon>Bacilli</taxon>
        <taxon>Bacillales</taxon>
        <taxon>Bacillaceae</taxon>
        <taxon>Cytobacillus</taxon>
    </lineage>
</organism>
<feature type="domain" description="ABC transporter" evidence="4">
    <location>
        <begin position="3"/>
        <end position="227"/>
    </location>
</feature>
<dbReference type="EMBL" id="JAGIKZ010000001">
    <property type="protein sequence ID" value="MBP2239587.1"/>
    <property type="molecule type" value="Genomic_DNA"/>
</dbReference>
<protein>
    <submittedName>
        <fullName evidence="5">ABC-2 type transport system ATP-binding protein</fullName>
    </submittedName>
</protein>
<evidence type="ECO:0000313" key="6">
    <source>
        <dbReference type="Proteomes" id="UP001519293"/>
    </source>
</evidence>
<dbReference type="SUPFAM" id="SSF52540">
    <property type="entry name" value="P-loop containing nucleoside triphosphate hydrolases"/>
    <property type="match status" value="1"/>
</dbReference>
<keyword evidence="2" id="KW-0547">Nucleotide-binding</keyword>
<gene>
    <name evidence="5" type="ORF">J2Z40_000140</name>
</gene>
<dbReference type="GO" id="GO:0005524">
    <property type="term" value="F:ATP binding"/>
    <property type="evidence" value="ECO:0007669"/>
    <property type="project" value="UniProtKB-KW"/>
</dbReference>
<dbReference type="InterPro" id="IPR027417">
    <property type="entry name" value="P-loop_NTPase"/>
</dbReference>
<reference evidence="5 6" key="1">
    <citation type="submission" date="2021-03" db="EMBL/GenBank/DDBJ databases">
        <title>Genomic Encyclopedia of Type Strains, Phase IV (KMG-IV): sequencing the most valuable type-strain genomes for metagenomic binning, comparative biology and taxonomic classification.</title>
        <authorList>
            <person name="Goeker M."/>
        </authorList>
    </citation>
    <scope>NUCLEOTIDE SEQUENCE [LARGE SCALE GENOMIC DNA]</scope>
    <source>
        <strain evidence="5 6">DSM 26675</strain>
    </source>
</reference>
<dbReference type="PANTHER" id="PTHR42939">
    <property type="entry name" value="ABC TRANSPORTER ATP-BINDING PROTEIN ALBC-RELATED"/>
    <property type="match status" value="1"/>
</dbReference>
<keyword evidence="1" id="KW-0813">Transport</keyword>
<dbReference type="InterPro" id="IPR003593">
    <property type="entry name" value="AAA+_ATPase"/>
</dbReference>
<sequence>MILSVNQVRKSYGKTTVLKDISFEIDKPKIVALVGPNGSGKSTLLSIITNLLSAEHGEITILNKSSKDPTIFKEIAFMQDNSVLYDYLTGYDHLQFIADVQKISKQQIYHTAERIGMTGYLHKKVGKYSLGMKQHLLLTMAILNQPKLLILDEPLNGLDPTSAIKVRNLLLALLKEGTAILLSSHNLGEIDLITSNILFLKDGSIIQEHIPQIERTYYQIIVNDSQKAQTALQAESIHVKQINEKLMLYTNGVAINKVFLILHDQNIMILDIEKKVLGTEDRYQQVFGEEGKAL</sequence>
<keyword evidence="6" id="KW-1185">Reference proteome</keyword>
<dbReference type="Pfam" id="PF00005">
    <property type="entry name" value="ABC_tran"/>
    <property type="match status" value="1"/>
</dbReference>
<dbReference type="RefSeq" id="WP_083953904.1">
    <property type="nucleotide sequence ID" value="NZ_JAGIKZ010000001.1"/>
</dbReference>
<accession>A0ABS4R9M4</accession>
<dbReference type="Gene3D" id="3.40.50.300">
    <property type="entry name" value="P-loop containing nucleotide triphosphate hydrolases"/>
    <property type="match status" value="1"/>
</dbReference>
<dbReference type="SMART" id="SM00382">
    <property type="entry name" value="AAA"/>
    <property type="match status" value="1"/>
</dbReference>
<keyword evidence="3 5" id="KW-0067">ATP-binding</keyword>
<evidence type="ECO:0000259" key="4">
    <source>
        <dbReference type="PROSITE" id="PS50893"/>
    </source>
</evidence>
<evidence type="ECO:0000256" key="3">
    <source>
        <dbReference type="ARBA" id="ARBA00022840"/>
    </source>
</evidence>
<dbReference type="Proteomes" id="UP001519293">
    <property type="component" value="Unassembled WGS sequence"/>
</dbReference>
<proteinExistence type="predicted"/>
<evidence type="ECO:0000313" key="5">
    <source>
        <dbReference type="EMBL" id="MBP2239587.1"/>
    </source>
</evidence>
<name>A0ABS4R9M4_9BACI</name>
<comment type="caution">
    <text evidence="5">The sequence shown here is derived from an EMBL/GenBank/DDBJ whole genome shotgun (WGS) entry which is preliminary data.</text>
</comment>
<dbReference type="InterPro" id="IPR051782">
    <property type="entry name" value="ABC_Transporter_VariousFunc"/>
</dbReference>
<dbReference type="CDD" id="cd03230">
    <property type="entry name" value="ABC_DR_subfamily_A"/>
    <property type="match status" value="1"/>
</dbReference>